<protein>
    <submittedName>
        <fullName evidence="2">N-acetyltransferase</fullName>
    </submittedName>
</protein>
<dbReference type="InterPro" id="IPR016181">
    <property type="entry name" value="Acyl_CoA_acyltransferase"/>
</dbReference>
<dbReference type="Gene3D" id="3.40.630.30">
    <property type="match status" value="1"/>
</dbReference>
<organism evidence="2 3">
    <name type="scientific">Faecalibacterium gallinarum</name>
    <dbReference type="NCBI Taxonomy" id="2903556"/>
    <lineage>
        <taxon>Bacteria</taxon>
        <taxon>Bacillati</taxon>
        <taxon>Bacillota</taxon>
        <taxon>Clostridia</taxon>
        <taxon>Eubacteriales</taxon>
        <taxon>Oscillospiraceae</taxon>
        <taxon>Faecalibacterium</taxon>
    </lineage>
</organism>
<dbReference type="PANTHER" id="PTHR43792">
    <property type="entry name" value="GNAT FAMILY, PUTATIVE (AFU_ORTHOLOGUE AFUA_3G00765)-RELATED-RELATED"/>
    <property type="match status" value="1"/>
</dbReference>
<name>A0AA37J0W5_9FIRM</name>
<dbReference type="RefSeq" id="WP_238317710.1">
    <property type="nucleotide sequence ID" value="NZ_BQKV01000098.1"/>
</dbReference>
<proteinExistence type="predicted"/>
<evidence type="ECO:0000313" key="3">
    <source>
        <dbReference type="Proteomes" id="UP001055185"/>
    </source>
</evidence>
<keyword evidence="3" id="KW-1185">Reference proteome</keyword>
<dbReference type="InterPro" id="IPR051531">
    <property type="entry name" value="N-acetyltransferase"/>
</dbReference>
<dbReference type="AlphaFoldDB" id="A0AA37J0W5"/>
<dbReference type="PROSITE" id="PS51186">
    <property type="entry name" value="GNAT"/>
    <property type="match status" value="1"/>
</dbReference>
<dbReference type="InterPro" id="IPR000182">
    <property type="entry name" value="GNAT_dom"/>
</dbReference>
<dbReference type="SUPFAM" id="SSF55729">
    <property type="entry name" value="Acyl-CoA N-acyltransferases (Nat)"/>
    <property type="match status" value="1"/>
</dbReference>
<comment type="caution">
    <text evidence="2">The sequence shown here is derived from an EMBL/GenBank/DDBJ whole genome shotgun (WGS) entry which is preliminary data.</text>
</comment>
<dbReference type="PANTHER" id="PTHR43792:SF1">
    <property type="entry name" value="N-ACETYLTRANSFERASE DOMAIN-CONTAINING PROTEIN"/>
    <property type="match status" value="1"/>
</dbReference>
<dbReference type="Pfam" id="PF13302">
    <property type="entry name" value="Acetyltransf_3"/>
    <property type="match status" value="1"/>
</dbReference>
<feature type="domain" description="N-acetyltransferase" evidence="1">
    <location>
        <begin position="12"/>
        <end position="168"/>
    </location>
</feature>
<evidence type="ECO:0000259" key="1">
    <source>
        <dbReference type="PROSITE" id="PS51186"/>
    </source>
</evidence>
<dbReference type="GO" id="GO:0016747">
    <property type="term" value="F:acyltransferase activity, transferring groups other than amino-acyl groups"/>
    <property type="evidence" value="ECO:0007669"/>
    <property type="project" value="InterPro"/>
</dbReference>
<reference evidence="2" key="1">
    <citation type="journal article" date="2022" name="Int. J. Syst. Evol. Microbiol.">
        <title>Genome-based, phenotypic and chemotaxonomic classification of Faecalibacterium strains: proposal of three novel species Faecalibacterium duncaniae sp. nov., Faecalibacterium hattorii sp. nov. and Faecalibacterium gallinarum sp. nov. .</title>
        <authorList>
            <person name="Sakamoto M."/>
            <person name="Sakurai N."/>
            <person name="Tanno H."/>
            <person name="Iino T."/>
            <person name="Ohkuma M."/>
            <person name="Endo A."/>
        </authorList>
    </citation>
    <scope>NUCLEOTIDE SEQUENCE</scope>
    <source>
        <strain evidence="2">JCM 17207</strain>
    </source>
</reference>
<dbReference type="Proteomes" id="UP001055185">
    <property type="component" value="Unassembled WGS sequence"/>
</dbReference>
<sequence>MDTVYWIETPRLRLRCLTPEDAPALWSCRNDPLCAQYQHWADTSPEAIRQWIEQFRSCRFLSQEPEQHYAICQKEGQMVGDLSWFYNPSDRCITLGYTIARPYQRKGYAFEILSALIRRAREEFPMLDLVALVEPENIPSIRLLEKLGFQQECWAEKIHSFIYSIPAENQNGADAL</sequence>
<accession>A0AA37J0W5</accession>
<gene>
    <name evidence="2" type="ORF">JCM17207_21190</name>
</gene>
<dbReference type="EMBL" id="BQKV01000098">
    <property type="protein sequence ID" value="GJN65494.1"/>
    <property type="molecule type" value="Genomic_DNA"/>
</dbReference>
<evidence type="ECO:0000313" key="2">
    <source>
        <dbReference type="EMBL" id="GJN65494.1"/>
    </source>
</evidence>